<dbReference type="InterPro" id="IPR036866">
    <property type="entry name" value="RibonucZ/Hydroxyglut_hydro"/>
</dbReference>
<evidence type="ECO:0000259" key="2">
    <source>
        <dbReference type="SMART" id="SM00849"/>
    </source>
</evidence>
<dbReference type="PANTHER" id="PTHR42951">
    <property type="entry name" value="METALLO-BETA-LACTAMASE DOMAIN-CONTAINING"/>
    <property type="match status" value="1"/>
</dbReference>
<dbReference type="InterPro" id="IPR050855">
    <property type="entry name" value="NDM-1-like"/>
</dbReference>
<evidence type="ECO:0000256" key="1">
    <source>
        <dbReference type="ARBA" id="ARBA00005250"/>
    </source>
</evidence>
<reference evidence="3 4" key="1">
    <citation type="submission" date="2017-09" db="EMBL/GenBank/DDBJ databases">
        <title>The Catabolism of 3,6-Dichlorosalicylic acid is Initiated by the Cytochrome P450 Monooxygenase DsmABC in Rhizorhabdus dicambivorans Ndbn-20.</title>
        <authorList>
            <person name="Na L."/>
        </authorList>
    </citation>
    <scope>NUCLEOTIDE SEQUENCE [LARGE SCALE GENOMIC DNA]</scope>
    <source>
        <strain evidence="3 4">Ndbn-20m</strain>
    </source>
</reference>
<comment type="caution">
    <text evidence="3">The sequence shown here is derived from an EMBL/GenBank/DDBJ whole genome shotgun (WGS) entry which is preliminary data.</text>
</comment>
<dbReference type="Pfam" id="PF00753">
    <property type="entry name" value="Lactamase_B"/>
    <property type="match status" value="1"/>
</dbReference>
<protein>
    <submittedName>
        <fullName evidence="3">MBL fold metallo-hydrolase</fullName>
    </submittedName>
</protein>
<dbReference type="SUPFAM" id="SSF56281">
    <property type="entry name" value="Metallo-hydrolase/oxidoreductase"/>
    <property type="match status" value="1"/>
</dbReference>
<dbReference type="CDD" id="cd16282">
    <property type="entry name" value="metallo-hydrolase-like_MBL-fold"/>
    <property type="match status" value="1"/>
</dbReference>
<keyword evidence="4" id="KW-1185">Reference proteome</keyword>
<sequence length="326" mass="35033">MALSGQPAEASRRWPLRRPMRVLVAAAGLTLAFPGAQAYGEGGAGLHRSMLKVVPLGDGAHVVTGGITNTGFVVGKDGVVVIDAQMLDADAVAMQREIRARTDLPLRAIILTHSDPDHINGLPAWPRGIMVIAQENTLSEMTDTVAGKQFYARPQPPVPADLKSYLPTELVRHSRTLTVGGISVVLTHLAAGHTDGDLVAWFPAQRVAFVGDLLTGGDPNLPDRGPYPVINLEKFGSSAGWLKVMKAALALNARVYVGGHGSAQVDRDQLKAMILATERRRDEVEKLFKAGKQLSEIRAILKDPPPSPPLFFPTFVEIVYAELLRA</sequence>
<evidence type="ECO:0000313" key="3">
    <source>
        <dbReference type="EMBL" id="PCE40693.1"/>
    </source>
</evidence>
<feature type="domain" description="Metallo-beta-lactamase" evidence="2">
    <location>
        <begin position="67"/>
        <end position="260"/>
    </location>
</feature>
<accession>A0A2A4FQL1</accession>
<dbReference type="EMBL" id="NWUF01000024">
    <property type="protein sequence ID" value="PCE40693.1"/>
    <property type="molecule type" value="Genomic_DNA"/>
</dbReference>
<dbReference type="AlphaFoldDB" id="A0A2A4FQL1"/>
<dbReference type="InterPro" id="IPR001279">
    <property type="entry name" value="Metallo-B-lactamas"/>
</dbReference>
<dbReference type="PANTHER" id="PTHR42951:SF4">
    <property type="entry name" value="ACYL-COENZYME A THIOESTERASE MBLAC2"/>
    <property type="match status" value="1"/>
</dbReference>
<dbReference type="KEGG" id="rdi:CMV14_05170"/>
<dbReference type="OrthoDB" id="7203514at2"/>
<comment type="similarity">
    <text evidence="1">Belongs to the metallo-beta-lactamase superfamily. Class-B beta-lactamase family.</text>
</comment>
<dbReference type="GO" id="GO:0016787">
    <property type="term" value="F:hydrolase activity"/>
    <property type="evidence" value="ECO:0007669"/>
    <property type="project" value="UniProtKB-KW"/>
</dbReference>
<proteinExistence type="inferred from homology"/>
<gene>
    <name evidence="3" type="ORF">COO09_19070</name>
</gene>
<dbReference type="Gene3D" id="3.60.15.10">
    <property type="entry name" value="Ribonuclease Z/Hydroxyacylglutathione hydrolase-like"/>
    <property type="match status" value="1"/>
</dbReference>
<name>A0A2A4FQL1_9SPHN</name>
<organism evidence="3 4">
    <name type="scientific">Rhizorhabdus dicambivorans</name>
    <dbReference type="NCBI Taxonomy" id="1850238"/>
    <lineage>
        <taxon>Bacteria</taxon>
        <taxon>Pseudomonadati</taxon>
        <taxon>Pseudomonadota</taxon>
        <taxon>Alphaproteobacteria</taxon>
        <taxon>Sphingomonadales</taxon>
        <taxon>Sphingomonadaceae</taxon>
        <taxon>Rhizorhabdus</taxon>
    </lineage>
</organism>
<evidence type="ECO:0000313" key="4">
    <source>
        <dbReference type="Proteomes" id="UP000218934"/>
    </source>
</evidence>
<keyword evidence="3" id="KW-0378">Hydrolase</keyword>
<dbReference type="GO" id="GO:0017001">
    <property type="term" value="P:antibiotic catabolic process"/>
    <property type="evidence" value="ECO:0007669"/>
    <property type="project" value="UniProtKB-ARBA"/>
</dbReference>
<dbReference type="Proteomes" id="UP000218934">
    <property type="component" value="Unassembled WGS sequence"/>
</dbReference>
<dbReference type="SMART" id="SM00849">
    <property type="entry name" value="Lactamase_B"/>
    <property type="match status" value="1"/>
</dbReference>